<comment type="caution">
    <text evidence="1">The sequence shown here is derived from an EMBL/GenBank/DDBJ whole genome shotgun (WGS) entry which is preliminary data.</text>
</comment>
<dbReference type="Proteomes" id="UP000886998">
    <property type="component" value="Unassembled WGS sequence"/>
</dbReference>
<accession>A0A8X6IL55</accession>
<gene>
    <name evidence="1" type="ORF">TNIN_208851</name>
</gene>
<reference evidence="1" key="1">
    <citation type="submission" date="2020-08" db="EMBL/GenBank/DDBJ databases">
        <title>Multicomponent nature underlies the extraordinary mechanical properties of spider dragline silk.</title>
        <authorList>
            <person name="Kono N."/>
            <person name="Nakamura H."/>
            <person name="Mori M."/>
            <person name="Yoshida Y."/>
            <person name="Ohtoshi R."/>
            <person name="Malay A.D."/>
            <person name="Moran D.A.P."/>
            <person name="Tomita M."/>
            <person name="Numata K."/>
            <person name="Arakawa K."/>
        </authorList>
    </citation>
    <scope>NUCLEOTIDE SEQUENCE</scope>
</reference>
<dbReference type="EMBL" id="BMAV01026354">
    <property type="protein sequence ID" value="GFS49664.1"/>
    <property type="molecule type" value="Genomic_DNA"/>
</dbReference>
<keyword evidence="2" id="KW-1185">Reference proteome</keyword>
<dbReference type="AlphaFoldDB" id="A0A8X6IL55"/>
<protein>
    <submittedName>
        <fullName evidence="1">Uncharacterized protein</fullName>
    </submittedName>
</protein>
<sequence>MLNSKEFQILPASFLPHSNYKGKYSASPSAYFTSFELRNASLALIKTEMPRRRRFGKFPSMKKVLNIASIRPFFSPPRNSPNYLINDLSAQIFNAVDEMKMTSLVGVLECLRIVHINLKMARIVDYDFVILSSVMNTFCVFQNTPLNILDI</sequence>
<organism evidence="1 2">
    <name type="scientific">Trichonephila inaurata madagascariensis</name>
    <dbReference type="NCBI Taxonomy" id="2747483"/>
    <lineage>
        <taxon>Eukaryota</taxon>
        <taxon>Metazoa</taxon>
        <taxon>Ecdysozoa</taxon>
        <taxon>Arthropoda</taxon>
        <taxon>Chelicerata</taxon>
        <taxon>Arachnida</taxon>
        <taxon>Araneae</taxon>
        <taxon>Araneomorphae</taxon>
        <taxon>Entelegynae</taxon>
        <taxon>Araneoidea</taxon>
        <taxon>Nephilidae</taxon>
        <taxon>Trichonephila</taxon>
        <taxon>Trichonephila inaurata</taxon>
    </lineage>
</organism>
<proteinExistence type="predicted"/>
<evidence type="ECO:0000313" key="2">
    <source>
        <dbReference type="Proteomes" id="UP000886998"/>
    </source>
</evidence>
<name>A0A8X6IL55_9ARAC</name>
<evidence type="ECO:0000313" key="1">
    <source>
        <dbReference type="EMBL" id="GFS49664.1"/>
    </source>
</evidence>